<dbReference type="EMBL" id="BTSY01000004">
    <property type="protein sequence ID" value="GMT24933.1"/>
    <property type="molecule type" value="Genomic_DNA"/>
</dbReference>
<keyword evidence="2" id="KW-0813">Transport</keyword>
<name>A0AAV5VZV8_9BILA</name>
<evidence type="ECO:0000313" key="14">
    <source>
        <dbReference type="EMBL" id="GMT24933.1"/>
    </source>
</evidence>
<dbReference type="GO" id="GO:0005794">
    <property type="term" value="C:Golgi apparatus"/>
    <property type="evidence" value="ECO:0007669"/>
    <property type="project" value="UniProtKB-SubCell"/>
</dbReference>
<keyword evidence="12" id="KW-0472">Membrane</keyword>
<dbReference type="PANTHER" id="PTHR21136:SF168">
    <property type="entry name" value="VESICLE-ASSOCIATED MEMBRANE PROTEIN 9"/>
    <property type="match status" value="1"/>
</dbReference>
<evidence type="ECO:0000256" key="10">
    <source>
        <dbReference type="PROSITE-ProRule" id="PRU00290"/>
    </source>
</evidence>
<protein>
    <recommendedName>
        <fullName evidence="8">Vesicle-associated membrane protein 7</fullName>
    </recommendedName>
    <alternativeName>
        <fullName evidence="9">Synaptobrevin-like protein 1</fullName>
    </alternativeName>
</protein>
<evidence type="ECO:0000313" key="15">
    <source>
        <dbReference type="Proteomes" id="UP001432322"/>
    </source>
</evidence>
<dbReference type="AlphaFoldDB" id="A0AAV5VZV8"/>
<dbReference type="GO" id="GO:0005484">
    <property type="term" value="F:SNAP receptor activity"/>
    <property type="evidence" value="ECO:0007669"/>
    <property type="project" value="TreeGrafter"/>
</dbReference>
<feature type="region of interest" description="Disordered" evidence="11">
    <location>
        <begin position="23"/>
        <end position="43"/>
    </location>
</feature>
<dbReference type="InterPro" id="IPR042855">
    <property type="entry name" value="V_SNARE_CC"/>
</dbReference>
<dbReference type="PRINTS" id="PR00219">
    <property type="entry name" value="SYNAPTOBREVN"/>
</dbReference>
<organism evidence="14 15">
    <name type="scientific">Pristionchus fissidentatus</name>
    <dbReference type="NCBI Taxonomy" id="1538716"/>
    <lineage>
        <taxon>Eukaryota</taxon>
        <taxon>Metazoa</taxon>
        <taxon>Ecdysozoa</taxon>
        <taxon>Nematoda</taxon>
        <taxon>Chromadorea</taxon>
        <taxon>Rhabditida</taxon>
        <taxon>Rhabditina</taxon>
        <taxon>Diplogasteromorpha</taxon>
        <taxon>Diplogasteroidea</taxon>
        <taxon>Neodiplogasteridae</taxon>
        <taxon>Pristionchus</taxon>
    </lineage>
</organism>
<dbReference type="InterPro" id="IPR051097">
    <property type="entry name" value="Synaptobrevin-like_transport"/>
</dbReference>
<dbReference type="SUPFAM" id="SSF58038">
    <property type="entry name" value="SNARE fusion complex"/>
    <property type="match status" value="1"/>
</dbReference>
<dbReference type="GO" id="GO:0015031">
    <property type="term" value="P:protein transport"/>
    <property type="evidence" value="ECO:0007669"/>
    <property type="project" value="UniProtKB-KW"/>
</dbReference>
<accession>A0AAV5VZV8</accession>
<evidence type="ECO:0000256" key="8">
    <source>
        <dbReference type="ARBA" id="ARBA00039269"/>
    </source>
</evidence>
<evidence type="ECO:0000256" key="9">
    <source>
        <dbReference type="ARBA" id="ARBA00042194"/>
    </source>
</evidence>
<comment type="subcellular location">
    <subcellularLocation>
        <location evidence="7">Cytoplasmic vesicle</location>
        <location evidence="7">Phagosome membrane</location>
        <topology evidence="7">Single-pass type IV membrane protein</topology>
    </subcellularLocation>
    <subcellularLocation>
        <location evidence="4">Cytoplasmic vesicle</location>
        <location evidence="4">Secretory vesicle membrane</location>
        <topology evidence="4">Single-pass type IV membrane protein</topology>
    </subcellularLocation>
    <subcellularLocation>
        <location evidence="1">Endoplasmic reticulum membrane</location>
        <topology evidence="1">Single-pass type IV membrane protein</topology>
    </subcellularLocation>
    <subcellularLocation>
        <location evidence="3">Golgi apparatus</location>
        <location evidence="3">trans-Golgi network membrane</location>
        <topology evidence="3">Single-pass type IV membrane protein</topology>
    </subcellularLocation>
    <subcellularLocation>
        <location evidence="5">Late endosome membrane</location>
        <topology evidence="5">Single-pass type IV membrane protein</topology>
    </subcellularLocation>
    <subcellularLocation>
        <location evidence="6">Lysosome membrane</location>
        <topology evidence="6">Single-pass type IV membrane protein</topology>
    </subcellularLocation>
</comment>
<keyword evidence="15" id="KW-1185">Reference proteome</keyword>
<dbReference type="GO" id="GO:0030670">
    <property type="term" value="C:phagocytic vesicle membrane"/>
    <property type="evidence" value="ECO:0007669"/>
    <property type="project" value="UniProtKB-SubCell"/>
</dbReference>
<evidence type="ECO:0000256" key="2">
    <source>
        <dbReference type="ARBA" id="ARBA00022927"/>
    </source>
</evidence>
<feature type="transmembrane region" description="Helical" evidence="12">
    <location>
        <begin position="219"/>
        <end position="245"/>
    </location>
</feature>
<evidence type="ECO:0000256" key="4">
    <source>
        <dbReference type="ARBA" id="ARBA00037803"/>
    </source>
</evidence>
<evidence type="ECO:0000256" key="6">
    <source>
        <dbReference type="ARBA" id="ARBA00037863"/>
    </source>
</evidence>
<sequence length="249" mass="27399">MSRVLSLYILRVDAAGPRVIASSRPALPPAPGSSSSSSSSSAEFVPTEEQIRDVVHQRVRLHYNNTGKLELETLTISYRVNVSDSFALCLVCVTEPLLPFSVSLDFLATIQEAISSDPHWQDSLSRGEEVQEQMGPTLTQFIMTENSKGHAQNEKIAATKSQVEGVKQIMANNVELIMERGERLENIQERSENLVAASASFKQTARTVQRRMCMLNAKWTVITIVGVTLLVVVVLLIILSACGVFDKKP</sequence>
<dbReference type="PANTHER" id="PTHR21136">
    <property type="entry name" value="SNARE PROTEINS"/>
    <property type="match status" value="1"/>
</dbReference>
<gene>
    <name evidence="14" type="ORF">PFISCL1PPCAC_16230</name>
</gene>
<dbReference type="Proteomes" id="UP001432322">
    <property type="component" value="Unassembled WGS sequence"/>
</dbReference>
<dbReference type="GO" id="GO:0031902">
    <property type="term" value="C:late endosome membrane"/>
    <property type="evidence" value="ECO:0007669"/>
    <property type="project" value="UniProtKB-SubCell"/>
</dbReference>
<evidence type="ECO:0000256" key="11">
    <source>
        <dbReference type="SAM" id="MobiDB-lite"/>
    </source>
</evidence>
<evidence type="ECO:0000256" key="1">
    <source>
        <dbReference type="ARBA" id="ARBA00004163"/>
    </source>
</evidence>
<dbReference type="GO" id="GO:0030658">
    <property type="term" value="C:transport vesicle membrane"/>
    <property type="evidence" value="ECO:0007669"/>
    <property type="project" value="UniProtKB-SubCell"/>
</dbReference>
<evidence type="ECO:0000259" key="13">
    <source>
        <dbReference type="PROSITE" id="PS50892"/>
    </source>
</evidence>
<proteinExistence type="predicted"/>
<keyword evidence="12" id="KW-0812">Transmembrane</keyword>
<dbReference type="GO" id="GO:0006906">
    <property type="term" value="P:vesicle fusion"/>
    <property type="evidence" value="ECO:0007669"/>
    <property type="project" value="TreeGrafter"/>
</dbReference>
<feature type="domain" description="V-SNARE coiled-coil homology" evidence="13">
    <location>
        <begin position="155"/>
        <end position="215"/>
    </location>
</feature>
<dbReference type="GO" id="GO:0000149">
    <property type="term" value="F:SNARE binding"/>
    <property type="evidence" value="ECO:0007669"/>
    <property type="project" value="TreeGrafter"/>
</dbReference>
<keyword evidence="12" id="KW-1133">Transmembrane helix</keyword>
<dbReference type="PROSITE" id="PS50892">
    <property type="entry name" value="V_SNARE"/>
    <property type="match status" value="1"/>
</dbReference>
<evidence type="ECO:0000256" key="5">
    <source>
        <dbReference type="ARBA" id="ARBA00037845"/>
    </source>
</evidence>
<dbReference type="GO" id="GO:0005789">
    <property type="term" value="C:endoplasmic reticulum membrane"/>
    <property type="evidence" value="ECO:0007669"/>
    <property type="project" value="UniProtKB-SubCell"/>
</dbReference>
<comment type="caution">
    <text evidence="14">The sequence shown here is derived from an EMBL/GenBank/DDBJ whole genome shotgun (WGS) entry which is preliminary data.</text>
</comment>
<dbReference type="GO" id="GO:0031201">
    <property type="term" value="C:SNARE complex"/>
    <property type="evidence" value="ECO:0007669"/>
    <property type="project" value="TreeGrafter"/>
</dbReference>
<dbReference type="GO" id="GO:0006887">
    <property type="term" value="P:exocytosis"/>
    <property type="evidence" value="ECO:0007669"/>
    <property type="project" value="TreeGrafter"/>
</dbReference>
<evidence type="ECO:0000256" key="7">
    <source>
        <dbReference type="ARBA" id="ARBA00037875"/>
    </source>
</evidence>
<evidence type="ECO:0000256" key="12">
    <source>
        <dbReference type="SAM" id="Phobius"/>
    </source>
</evidence>
<feature type="compositionally biased region" description="Low complexity" evidence="11">
    <location>
        <begin position="32"/>
        <end position="42"/>
    </location>
</feature>
<reference evidence="14" key="1">
    <citation type="submission" date="2023-10" db="EMBL/GenBank/DDBJ databases">
        <title>Genome assembly of Pristionchus species.</title>
        <authorList>
            <person name="Yoshida K."/>
            <person name="Sommer R.J."/>
        </authorList>
    </citation>
    <scope>NUCLEOTIDE SEQUENCE</scope>
    <source>
        <strain evidence="14">RS5133</strain>
    </source>
</reference>
<evidence type="ECO:0000256" key="3">
    <source>
        <dbReference type="ARBA" id="ARBA00037801"/>
    </source>
</evidence>
<keyword evidence="10" id="KW-0175">Coiled coil</keyword>
<dbReference type="CDD" id="cd15843">
    <property type="entry name" value="R-SNARE"/>
    <property type="match status" value="1"/>
</dbReference>
<dbReference type="PROSITE" id="PS00417">
    <property type="entry name" value="SYNAPTOBREVIN"/>
    <property type="match status" value="1"/>
</dbReference>
<dbReference type="Gene3D" id="1.20.5.110">
    <property type="match status" value="1"/>
</dbReference>
<dbReference type="InterPro" id="IPR001388">
    <property type="entry name" value="Synaptobrevin-like"/>
</dbReference>
<dbReference type="Pfam" id="PF00957">
    <property type="entry name" value="Synaptobrevin"/>
    <property type="match status" value="1"/>
</dbReference>
<keyword evidence="2" id="KW-0653">Protein transport</keyword>
<dbReference type="GO" id="GO:0005765">
    <property type="term" value="C:lysosomal membrane"/>
    <property type="evidence" value="ECO:0007669"/>
    <property type="project" value="UniProtKB-SubCell"/>
</dbReference>